<accession>A0ABY9WPG6</accession>
<keyword evidence="1" id="KW-0812">Transmembrane</keyword>
<keyword evidence="2" id="KW-0732">Signal</keyword>
<dbReference type="RefSeq" id="WP_395820837.1">
    <property type="nucleotide sequence ID" value="NZ_CP043494.1"/>
</dbReference>
<sequence length="86" mass="9232">MRHSRFHPFVAVAGSLATTAVFACPSCPTAQVVRASVVGEDFWNLLVTMTVPFLLIGSLSALLYRVGLSPRDVVPARDRNESGAET</sequence>
<keyword evidence="4" id="KW-1185">Reference proteome</keyword>
<evidence type="ECO:0000256" key="1">
    <source>
        <dbReference type="SAM" id="Phobius"/>
    </source>
</evidence>
<feature type="signal peptide" evidence="2">
    <location>
        <begin position="1"/>
        <end position="23"/>
    </location>
</feature>
<proteinExistence type="predicted"/>
<protein>
    <submittedName>
        <fullName evidence="3">Uncharacterized protein</fullName>
    </submittedName>
</protein>
<feature type="chain" id="PRO_5046055779" evidence="2">
    <location>
        <begin position="24"/>
        <end position="86"/>
    </location>
</feature>
<organism evidence="3 4">
    <name type="scientific">Archangium minus</name>
    <dbReference type="NCBI Taxonomy" id="83450"/>
    <lineage>
        <taxon>Bacteria</taxon>
        <taxon>Pseudomonadati</taxon>
        <taxon>Myxococcota</taxon>
        <taxon>Myxococcia</taxon>
        <taxon>Myxococcales</taxon>
        <taxon>Cystobacterineae</taxon>
        <taxon>Archangiaceae</taxon>
        <taxon>Archangium</taxon>
    </lineage>
</organism>
<gene>
    <name evidence="3" type="ORF">F0U60_17100</name>
</gene>
<dbReference type="EMBL" id="CP043494">
    <property type="protein sequence ID" value="WNG45623.1"/>
    <property type="molecule type" value="Genomic_DNA"/>
</dbReference>
<keyword evidence="1" id="KW-1133">Transmembrane helix</keyword>
<feature type="transmembrane region" description="Helical" evidence="1">
    <location>
        <begin position="42"/>
        <end position="64"/>
    </location>
</feature>
<evidence type="ECO:0000313" key="3">
    <source>
        <dbReference type="EMBL" id="WNG45623.1"/>
    </source>
</evidence>
<name>A0ABY9WPG6_9BACT</name>
<reference evidence="3 4" key="1">
    <citation type="submission" date="2019-08" db="EMBL/GenBank/DDBJ databases">
        <title>Archangium and Cystobacter genomes.</title>
        <authorList>
            <person name="Chen I.-C.K."/>
            <person name="Wielgoss S."/>
        </authorList>
    </citation>
    <scope>NUCLEOTIDE SEQUENCE [LARGE SCALE GENOMIC DNA]</scope>
    <source>
        <strain evidence="3 4">Cbm 6</strain>
    </source>
</reference>
<dbReference type="Proteomes" id="UP001611383">
    <property type="component" value="Chromosome"/>
</dbReference>
<evidence type="ECO:0000313" key="4">
    <source>
        <dbReference type="Proteomes" id="UP001611383"/>
    </source>
</evidence>
<dbReference type="PROSITE" id="PS51257">
    <property type="entry name" value="PROKAR_LIPOPROTEIN"/>
    <property type="match status" value="1"/>
</dbReference>
<keyword evidence="1" id="KW-0472">Membrane</keyword>
<evidence type="ECO:0000256" key="2">
    <source>
        <dbReference type="SAM" id="SignalP"/>
    </source>
</evidence>